<dbReference type="InterPro" id="IPR001296">
    <property type="entry name" value="Glyco_trans_1"/>
</dbReference>
<name>A0ABQ2MQZ0_9ACTN</name>
<protein>
    <submittedName>
        <fullName evidence="5">Glycosyl transferase family 1</fullName>
    </submittedName>
</protein>
<dbReference type="Gene3D" id="3.40.50.2000">
    <property type="entry name" value="Glycogen Phosphorylase B"/>
    <property type="match status" value="2"/>
</dbReference>
<evidence type="ECO:0000256" key="1">
    <source>
        <dbReference type="ARBA" id="ARBA00022676"/>
    </source>
</evidence>
<evidence type="ECO:0000256" key="2">
    <source>
        <dbReference type="ARBA" id="ARBA00022679"/>
    </source>
</evidence>
<dbReference type="PANTHER" id="PTHR45947">
    <property type="entry name" value="SULFOQUINOVOSYL TRANSFERASE SQD2"/>
    <property type="match status" value="1"/>
</dbReference>
<dbReference type="PANTHER" id="PTHR45947:SF3">
    <property type="entry name" value="SULFOQUINOVOSYL TRANSFERASE SQD2"/>
    <property type="match status" value="1"/>
</dbReference>
<dbReference type="Proteomes" id="UP000631535">
    <property type="component" value="Unassembled WGS sequence"/>
</dbReference>
<evidence type="ECO:0000259" key="3">
    <source>
        <dbReference type="Pfam" id="PF00534"/>
    </source>
</evidence>
<dbReference type="InterPro" id="IPR028098">
    <property type="entry name" value="Glyco_trans_4-like_N"/>
</dbReference>
<sequence>MLSQREVRKDRLTVLHLAQPVDGGVARVVSDLVGAQVRNGVRVVVGCPAGGSLGGHAFAAGADVEHWAAVRELGPQVAAETVRAHRLIRRVRPHIVHAHSAKAGLAARLALRGHVPTVYQPHAWSFEAVHGATALLARAWERSAARWTDRLLCVSEAERRTGERAGVDGRWAVVPNGVDLGRFTVSSGGGGDGVSPGDDEAARAACRAALPQLRALPEDAPLVVCVGRLCPQKGQKSLLKAWVDVTEQVPGAWLVLVGDGPDRAALEARAPRQVLFAGASKAVDRWYAAADVTVLPSRWEGMALTPLEAMACGRPVVVTDVGGARECLPPGQEDPCLVPPDDPEALAASVTRILRDDALRAHLGEAARKHVTAEFDVRRTASSVLDLYREVLGSHAPADGRRQTR</sequence>
<comment type="caution">
    <text evidence="5">The sequence shown here is derived from an EMBL/GenBank/DDBJ whole genome shotgun (WGS) entry which is preliminary data.</text>
</comment>
<evidence type="ECO:0000313" key="5">
    <source>
        <dbReference type="EMBL" id="GGO56212.1"/>
    </source>
</evidence>
<feature type="domain" description="Glycosyl transferase family 1" evidence="3">
    <location>
        <begin position="215"/>
        <end position="370"/>
    </location>
</feature>
<evidence type="ECO:0000259" key="4">
    <source>
        <dbReference type="Pfam" id="PF13439"/>
    </source>
</evidence>
<reference evidence="6" key="1">
    <citation type="journal article" date="2019" name="Int. J. Syst. Evol. Microbiol.">
        <title>The Global Catalogue of Microorganisms (GCM) 10K type strain sequencing project: providing services to taxonomists for standard genome sequencing and annotation.</title>
        <authorList>
            <consortium name="The Broad Institute Genomics Platform"/>
            <consortium name="The Broad Institute Genome Sequencing Center for Infectious Disease"/>
            <person name="Wu L."/>
            <person name="Ma J."/>
        </authorList>
    </citation>
    <scope>NUCLEOTIDE SEQUENCE [LARGE SCALE GENOMIC DNA]</scope>
    <source>
        <strain evidence="6">CGMCC 4.7178</strain>
    </source>
</reference>
<keyword evidence="6" id="KW-1185">Reference proteome</keyword>
<evidence type="ECO:0000313" key="6">
    <source>
        <dbReference type="Proteomes" id="UP000631535"/>
    </source>
</evidence>
<dbReference type="Pfam" id="PF00534">
    <property type="entry name" value="Glycos_transf_1"/>
    <property type="match status" value="1"/>
</dbReference>
<dbReference type="Pfam" id="PF13439">
    <property type="entry name" value="Glyco_transf_4"/>
    <property type="match status" value="1"/>
</dbReference>
<dbReference type="SUPFAM" id="SSF53756">
    <property type="entry name" value="UDP-Glycosyltransferase/glycogen phosphorylase"/>
    <property type="match status" value="1"/>
</dbReference>
<keyword evidence="1" id="KW-0328">Glycosyltransferase</keyword>
<dbReference type="GO" id="GO:0016740">
    <property type="term" value="F:transferase activity"/>
    <property type="evidence" value="ECO:0007669"/>
    <property type="project" value="UniProtKB-KW"/>
</dbReference>
<proteinExistence type="predicted"/>
<keyword evidence="2 5" id="KW-0808">Transferase</keyword>
<accession>A0ABQ2MQZ0</accession>
<dbReference type="InterPro" id="IPR050194">
    <property type="entry name" value="Glycosyltransferase_grp1"/>
</dbReference>
<gene>
    <name evidence="5" type="ORF">GCM10012287_49280</name>
</gene>
<dbReference type="EMBL" id="BMMP01000019">
    <property type="protein sequence ID" value="GGO56212.1"/>
    <property type="molecule type" value="Genomic_DNA"/>
</dbReference>
<feature type="domain" description="Glycosyltransferase subfamily 4-like N-terminal" evidence="4">
    <location>
        <begin position="23"/>
        <end position="182"/>
    </location>
</feature>
<organism evidence="5 6">
    <name type="scientific">Streptomyces daqingensis</name>
    <dbReference type="NCBI Taxonomy" id="1472640"/>
    <lineage>
        <taxon>Bacteria</taxon>
        <taxon>Bacillati</taxon>
        <taxon>Actinomycetota</taxon>
        <taxon>Actinomycetes</taxon>
        <taxon>Kitasatosporales</taxon>
        <taxon>Streptomycetaceae</taxon>
        <taxon>Streptomyces</taxon>
    </lineage>
</organism>